<evidence type="ECO:0000259" key="4">
    <source>
        <dbReference type="SMART" id="SM00646"/>
    </source>
</evidence>
<gene>
    <name evidence="5" type="ORF">ACFQ1R_13565</name>
</gene>
<reference evidence="6" key="1">
    <citation type="journal article" date="2019" name="Int. J. Syst. Evol. Microbiol.">
        <title>The Global Catalogue of Microorganisms (GCM) 10K type strain sequencing project: providing services to taxonomists for standard genome sequencing and annotation.</title>
        <authorList>
            <consortium name="The Broad Institute Genomics Platform"/>
            <consortium name="The Broad Institute Genome Sequencing Center for Infectious Disease"/>
            <person name="Wu L."/>
            <person name="Ma J."/>
        </authorList>
    </citation>
    <scope>NUCLEOTIDE SEQUENCE [LARGE SCALE GENOMIC DNA]</scope>
    <source>
        <strain evidence="6">CCUG 62414</strain>
    </source>
</reference>
<evidence type="ECO:0000313" key="6">
    <source>
        <dbReference type="Proteomes" id="UP001597061"/>
    </source>
</evidence>
<keyword evidence="6" id="KW-1185">Reference proteome</keyword>
<dbReference type="InterPro" id="IPR002508">
    <property type="entry name" value="MurNAc-LAA_cat"/>
</dbReference>
<organism evidence="5 6">
    <name type="scientific">Mariniflexile jejuense</name>
    <dbReference type="NCBI Taxonomy" id="1173582"/>
    <lineage>
        <taxon>Bacteria</taxon>
        <taxon>Pseudomonadati</taxon>
        <taxon>Bacteroidota</taxon>
        <taxon>Flavobacteriia</taxon>
        <taxon>Flavobacteriales</taxon>
        <taxon>Flavobacteriaceae</taxon>
        <taxon>Mariniflexile</taxon>
    </lineage>
</organism>
<dbReference type="CDD" id="cd02696">
    <property type="entry name" value="MurNAc-LAA"/>
    <property type="match status" value="1"/>
</dbReference>
<dbReference type="SMART" id="SM00646">
    <property type="entry name" value="Ami_3"/>
    <property type="match status" value="1"/>
</dbReference>
<protein>
    <recommendedName>
        <fullName evidence="2">N-acetylmuramoyl-L-alanine amidase</fullName>
        <ecNumber evidence="2">3.5.1.28</ecNumber>
    </recommendedName>
</protein>
<evidence type="ECO:0000313" key="5">
    <source>
        <dbReference type="EMBL" id="MFD0991130.1"/>
    </source>
</evidence>
<accession>A0ABW3JMN0</accession>
<evidence type="ECO:0000256" key="3">
    <source>
        <dbReference type="ARBA" id="ARBA00022801"/>
    </source>
</evidence>
<dbReference type="Pfam" id="PF01520">
    <property type="entry name" value="Amidase_3"/>
    <property type="match status" value="1"/>
</dbReference>
<dbReference type="Proteomes" id="UP001597061">
    <property type="component" value="Unassembled WGS sequence"/>
</dbReference>
<dbReference type="PANTHER" id="PTHR30404">
    <property type="entry name" value="N-ACETYLMURAMOYL-L-ALANINE AMIDASE"/>
    <property type="match status" value="1"/>
</dbReference>
<dbReference type="PANTHER" id="PTHR30404:SF0">
    <property type="entry name" value="N-ACETYLMURAMOYL-L-ALANINE AMIDASE AMIC"/>
    <property type="match status" value="1"/>
</dbReference>
<dbReference type="InterPro" id="IPR050695">
    <property type="entry name" value="N-acetylmuramoyl_amidase_3"/>
</dbReference>
<sequence length="223" mass="25210">MQKGLIFMKTNLKMKLKNVLFLLAMLKMCFLFGQNLDARKRIVIDVGHGGKDSGAIGINGIQEKDVVLYIAQEIIRLNKTIFDDKLDIYLTRYSDTFIALSDRSRLAKALMADVLVSLHCNASPYYSKGIEVYVHNSEKLHIKESIALGTTILNESTQKLRFEKRGLKSANFQVLRETVGFCPSVLVEIGFVTNMNEADYFLKLSNIRAMALSILVGIYNYLK</sequence>
<name>A0ABW3JMN0_9FLAO</name>
<comment type="caution">
    <text evidence="5">The sequence shown here is derived from an EMBL/GenBank/DDBJ whole genome shotgun (WGS) entry which is preliminary data.</text>
</comment>
<evidence type="ECO:0000256" key="2">
    <source>
        <dbReference type="ARBA" id="ARBA00011901"/>
    </source>
</evidence>
<feature type="domain" description="MurNAc-LAA" evidence="4">
    <location>
        <begin position="104"/>
        <end position="219"/>
    </location>
</feature>
<keyword evidence="3" id="KW-0378">Hydrolase</keyword>
<dbReference type="SUPFAM" id="SSF53187">
    <property type="entry name" value="Zn-dependent exopeptidases"/>
    <property type="match status" value="1"/>
</dbReference>
<proteinExistence type="predicted"/>
<comment type="catalytic activity">
    <reaction evidence="1">
        <text>Hydrolyzes the link between N-acetylmuramoyl residues and L-amino acid residues in certain cell-wall glycopeptides.</text>
        <dbReference type="EC" id="3.5.1.28"/>
    </reaction>
</comment>
<dbReference type="Gene3D" id="3.40.630.40">
    <property type="entry name" value="Zn-dependent exopeptidases"/>
    <property type="match status" value="1"/>
</dbReference>
<evidence type="ECO:0000256" key="1">
    <source>
        <dbReference type="ARBA" id="ARBA00001561"/>
    </source>
</evidence>
<dbReference type="EMBL" id="JBHTJI010000042">
    <property type="protein sequence ID" value="MFD0991130.1"/>
    <property type="molecule type" value="Genomic_DNA"/>
</dbReference>
<dbReference type="EC" id="3.5.1.28" evidence="2"/>